<comment type="similarity">
    <text evidence="3">Belongs to the AIR carboxylase family. Class I subfamily.</text>
</comment>
<dbReference type="Gene3D" id="3.40.50.1970">
    <property type="match status" value="1"/>
</dbReference>
<dbReference type="PANTHER" id="PTHR23046:SF2">
    <property type="entry name" value="PHOSPHORIBOSYLAMINOIMIDAZOLE CARBOXYLASE"/>
    <property type="match status" value="1"/>
</dbReference>
<dbReference type="EC" id="5.4.99.18" evidence="3 4"/>
<organism evidence="7 8">
    <name type="scientific">Pelobacter propionicus (strain DSM 2379 / NBRC 103807 / OttBd1)</name>
    <dbReference type="NCBI Taxonomy" id="338966"/>
    <lineage>
        <taxon>Bacteria</taxon>
        <taxon>Pseudomonadati</taxon>
        <taxon>Thermodesulfobacteriota</taxon>
        <taxon>Desulfuromonadia</taxon>
        <taxon>Desulfuromonadales</taxon>
        <taxon>Desulfuromonadaceae</taxon>
        <taxon>Pelobacter</taxon>
    </lineage>
</organism>
<dbReference type="EMBL" id="CP000482">
    <property type="protein sequence ID" value="ABL00194.1"/>
    <property type="molecule type" value="Genomic_DNA"/>
</dbReference>
<keyword evidence="7" id="KW-0456">Lyase</keyword>
<dbReference type="InterPro" id="IPR033747">
    <property type="entry name" value="PurE_ClassI"/>
</dbReference>
<protein>
    <recommendedName>
        <fullName evidence="3 4">N5-carboxyaminoimidazole ribonucleotide mutase</fullName>
        <shortName evidence="3 4">N5-CAIR mutase</shortName>
        <ecNumber evidence="3 4">5.4.99.18</ecNumber>
    </recommendedName>
    <alternativeName>
        <fullName evidence="3">5-(carboxyamino)imidazole ribonucleotide mutase</fullName>
    </alternativeName>
</protein>
<gene>
    <name evidence="3" type="primary">purE</name>
    <name evidence="7" type="ordered locus">Ppro_2589</name>
</gene>
<evidence type="ECO:0000313" key="7">
    <source>
        <dbReference type="EMBL" id="ABL00194.1"/>
    </source>
</evidence>
<comment type="pathway">
    <text evidence="3 4">Purine metabolism; IMP biosynthesis via de novo pathway; 5-amino-1-(5-phospho-D-ribosyl)imidazole-4-carboxylate from 5-amino-1-(5-phospho-D-ribosyl)imidazole (N5-CAIR route): step 2/2.</text>
</comment>
<dbReference type="eggNOG" id="COG0041">
    <property type="taxonomic scope" value="Bacteria"/>
</dbReference>
<dbReference type="InterPro" id="IPR024694">
    <property type="entry name" value="PurE_prokaryotes"/>
</dbReference>
<dbReference type="Proteomes" id="UP000006732">
    <property type="component" value="Chromosome"/>
</dbReference>
<dbReference type="OrthoDB" id="9791908at2"/>
<dbReference type="PIRSF" id="PIRSF001338">
    <property type="entry name" value="AIR_carboxylase"/>
    <property type="match status" value="1"/>
</dbReference>
<dbReference type="Pfam" id="PF00731">
    <property type="entry name" value="AIRC"/>
    <property type="match status" value="1"/>
</dbReference>
<name>A1AS73_PELPD</name>
<sequence length="173" mass="17883">MHVNPQVLIIMGSNSDLPVMQEAADLLGQFDVPCEMRVSSAHRSPVKTAKLAAEAGERGVKVIIAGAGMAAHLAGVIASETILPVIGVPVGGGALSGVDALYSTVQMPGGIPVATMAIGKAGAKNAGVLAVQILALSDERLAQALRDYRREMALDVERRDADLQALRAVDEAH</sequence>
<dbReference type="KEGG" id="ppd:Ppro_2589"/>
<proteinExistence type="inferred from homology"/>
<keyword evidence="8" id="KW-1185">Reference proteome</keyword>
<dbReference type="GO" id="GO:0016829">
    <property type="term" value="F:lyase activity"/>
    <property type="evidence" value="ECO:0007669"/>
    <property type="project" value="UniProtKB-KW"/>
</dbReference>
<dbReference type="AlphaFoldDB" id="A1AS73"/>
<evidence type="ECO:0000259" key="6">
    <source>
        <dbReference type="SMART" id="SM01001"/>
    </source>
</evidence>
<dbReference type="HOGENOM" id="CLU_094982_2_2_7"/>
<dbReference type="STRING" id="338966.Ppro_2589"/>
<evidence type="ECO:0000313" key="8">
    <source>
        <dbReference type="Proteomes" id="UP000006732"/>
    </source>
</evidence>
<dbReference type="GO" id="GO:0006189">
    <property type="term" value="P:'de novo' IMP biosynthetic process"/>
    <property type="evidence" value="ECO:0007669"/>
    <property type="project" value="UniProtKB-UniRule"/>
</dbReference>
<dbReference type="UniPathway" id="UPA00074">
    <property type="reaction ID" value="UER00943"/>
</dbReference>
<keyword evidence="1 3" id="KW-0658">Purine biosynthesis</keyword>
<dbReference type="RefSeq" id="WP_011736447.1">
    <property type="nucleotide sequence ID" value="NC_008609.1"/>
</dbReference>
<dbReference type="GO" id="GO:0034023">
    <property type="term" value="F:5-(carboxyamino)imidazole ribonucleotide mutase activity"/>
    <property type="evidence" value="ECO:0007669"/>
    <property type="project" value="UniProtKB-UniRule"/>
</dbReference>
<accession>A1AS73</accession>
<feature type="binding site" evidence="3 5">
    <location>
        <position position="13"/>
    </location>
    <ligand>
        <name>substrate</name>
    </ligand>
</feature>
<evidence type="ECO:0000256" key="2">
    <source>
        <dbReference type="ARBA" id="ARBA00023235"/>
    </source>
</evidence>
<dbReference type="NCBIfam" id="TIGR01162">
    <property type="entry name" value="purE"/>
    <property type="match status" value="1"/>
</dbReference>
<evidence type="ECO:0000256" key="3">
    <source>
        <dbReference type="HAMAP-Rule" id="MF_01929"/>
    </source>
</evidence>
<evidence type="ECO:0000256" key="5">
    <source>
        <dbReference type="PIRSR" id="PIRSR001338-1"/>
    </source>
</evidence>
<comment type="function">
    <text evidence="3 4">Catalyzes the conversion of N5-carboxyaminoimidazole ribonucleotide (N5-CAIR) to 4-carboxy-5-aminoimidazole ribonucleotide (CAIR).</text>
</comment>
<feature type="domain" description="PurE" evidence="6">
    <location>
        <begin position="5"/>
        <end position="156"/>
    </location>
</feature>
<dbReference type="InterPro" id="IPR000031">
    <property type="entry name" value="PurE_dom"/>
</dbReference>
<evidence type="ECO:0000256" key="1">
    <source>
        <dbReference type="ARBA" id="ARBA00022755"/>
    </source>
</evidence>
<feature type="binding site" evidence="3 5">
    <location>
        <position position="16"/>
    </location>
    <ligand>
        <name>substrate</name>
    </ligand>
</feature>
<dbReference type="SUPFAM" id="SSF52255">
    <property type="entry name" value="N5-CAIR mutase (phosphoribosylaminoimidazole carboxylase, PurE)"/>
    <property type="match status" value="1"/>
</dbReference>
<keyword evidence="2 3" id="KW-0413">Isomerase</keyword>
<dbReference type="SMART" id="SM01001">
    <property type="entry name" value="AIRC"/>
    <property type="match status" value="1"/>
</dbReference>
<feature type="binding site" evidence="3 5">
    <location>
        <position position="43"/>
    </location>
    <ligand>
        <name>substrate</name>
    </ligand>
</feature>
<dbReference type="PANTHER" id="PTHR23046">
    <property type="entry name" value="PHOSPHORIBOSYLAMINOIMIDAZOLE CARBOXYLASE CATALYTIC SUBUNIT"/>
    <property type="match status" value="1"/>
</dbReference>
<comment type="catalytic activity">
    <reaction evidence="3 4">
        <text>5-carboxyamino-1-(5-phospho-D-ribosyl)imidazole + H(+) = 5-amino-1-(5-phospho-D-ribosyl)imidazole-4-carboxylate</text>
        <dbReference type="Rhea" id="RHEA:13193"/>
        <dbReference type="ChEBI" id="CHEBI:15378"/>
        <dbReference type="ChEBI" id="CHEBI:58730"/>
        <dbReference type="ChEBI" id="CHEBI:77657"/>
        <dbReference type="EC" id="5.4.99.18"/>
    </reaction>
</comment>
<dbReference type="HAMAP" id="MF_01929">
    <property type="entry name" value="PurE_classI"/>
    <property type="match status" value="1"/>
</dbReference>
<evidence type="ECO:0000256" key="4">
    <source>
        <dbReference type="PIRNR" id="PIRNR001338"/>
    </source>
</evidence>
<reference evidence="7 8" key="1">
    <citation type="submission" date="2006-10" db="EMBL/GenBank/DDBJ databases">
        <title>Complete sequence of chromosome of Pelobacter propionicus DSM 2379.</title>
        <authorList>
            <consortium name="US DOE Joint Genome Institute"/>
            <person name="Copeland A."/>
            <person name="Lucas S."/>
            <person name="Lapidus A."/>
            <person name="Barry K."/>
            <person name="Detter J.C."/>
            <person name="Glavina del Rio T."/>
            <person name="Hammon N."/>
            <person name="Israni S."/>
            <person name="Dalin E."/>
            <person name="Tice H."/>
            <person name="Pitluck S."/>
            <person name="Saunders E."/>
            <person name="Brettin T."/>
            <person name="Bruce D."/>
            <person name="Han C."/>
            <person name="Tapia R."/>
            <person name="Schmutz J."/>
            <person name="Larimer F."/>
            <person name="Land M."/>
            <person name="Hauser L."/>
            <person name="Kyrpides N."/>
            <person name="Kim E."/>
            <person name="Lovley D."/>
            <person name="Richardson P."/>
        </authorList>
    </citation>
    <scope>NUCLEOTIDE SEQUENCE [LARGE SCALE GENOMIC DNA]</scope>
    <source>
        <strain evidence="8">DSM 2379 / NBRC 103807 / OttBd1</strain>
    </source>
</reference>